<dbReference type="RefSeq" id="WP_040991980.1">
    <property type="nucleotide sequence ID" value="NZ_JTKH01000024.1"/>
</dbReference>
<evidence type="ECO:0000313" key="3">
    <source>
        <dbReference type="Proteomes" id="UP000031672"/>
    </source>
</evidence>
<feature type="transmembrane region" description="Helical" evidence="1">
    <location>
        <begin position="34"/>
        <end position="50"/>
    </location>
</feature>
<keyword evidence="1" id="KW-0472">Membrane</keyword>
<keyword evidence="1" id="KW-1133">Transmembrane helix</keyword>
<proteinExistence type="predicted"/>
<dbReference type="EMBL" id="JTKH01000024">
    <property type="protein sequence ID" value="KII76046.1"/>
    <property type="molecule type" value="Genomic_DNA"/>
</dbReference>
<sequence length="69" mass="7992">MDRKLGQVMTNSRMITFIAFLAAIFAWFLHMNALFFVSVFALFFGACLFIKDRFFPVKVIHAPNREKSA</sequence>
<evidence type="ECO:0000256" key="1">
    <source>
        <dbReference type="SAM" id="Phobius"/>
    </source>
</evidence>
<organism evidence="2 3">
    <name type="scientific">Vibrio renipiscarius</name>
    <dbReference type="NCBI Taxonomy" id="1461322"/>
    <lineage>
        <taxon>Bacteria</taxon>
        <taxon>Pseudomonadati</taxon>
        <taxon>Pseudomonadota</taxon>
        <taxon>Gammaproteobacteria</taxon>
        <taxon>Vibrionales</taxon>
        <taxon>Vibrionaceae</taxon>
        <taxon>Vibrio</taxon>
    </lineage>
</organism>
<evidence type="ECO:0000313" key="2">
    <source>
        <dbReference type="EMBL" id="KII76046.1"/>
    </source>
</evidence>
<protein>
    <submittedName>
        <fullName evidence="2">Uncharacterized protein</fullName>
    </submittedName>
</protein>
<feature type="transmembrane region" description="Helical" evidence="1">
    <location>
        <begin position="12"/>
        <end position="28"/>
    </location>
</feature>
<name>A0A0C2N8R1_9VIBR</name>
<accession>A0A0C2N8R1</accession>
<keyword evidence="1" id="KW-0812">Transmembrane</keyword>
<comment type="caution">
    <text evidence="2">The sequence shown here is derived from an EMBL/GenBank/DDBJ whole genome shotgun (WGS) entry which is preliminary data.</text>
</comment>
<keyword evidence="3" id="KW-1185">Reference proteome</keyword>
<accession>A0A0C2NHY6</accession>
<gene>
    <name evidence="2" type="ORF">OJ16_14560</name>
</gene>
<dbReference type="AlphaFoldDB" id="A0A0C2N8R1"/>
<reference evidence="2 3" key="1">
    <citation type="submission" date="2014-11" db="EMBL/GenBank/DDBJ databases">
        <title>Draft Genome Sequence of Vibrio piscirenalis strains CECT 8603T and CECT 8604, two marine Gammaproteobacterium isolated from cultured gilthead sea bream (Sparus aurata).</title>
        <authorList>
            <person name="Arahal D.R."/>
            <person name="Rodrigo-Torres L."/>
            <person name="Lucena T."/>
            <person name="Pujalte M.J."/>
        </authorList>
    </citation>
    <scope>NUCLEOTIDE SEQUENCE [LARGE SCALE GENOMIC DNA]</scope>
    <source>
        <strain evidence="2 3">DCR 1-4-2</strain>
    </source>
</reference>
<dbReference type="Proteomes" id="UP000031672">
    <property type="component" value="Unassembled WGS sequence"/>
</dbReference>